<comment type="caution">
    <text evidence="2">The sequence shown here is derived from an EMBL/GenBank/DDBJ whole genome shotgun (WGS) entry which is preliminary data.</text>
</comment>
<feature type="compositionally biased region" description="Basic and acidic residues" evidence="1">
    <location>
        <begin position="186"/>
        <end position="196"/>
    </location>
</feature>
<dbReference type="KEGG" id="tng:GSTEN00028737G001"/>
<sequence length="289" mass="31064">MTPSNQLPWASDRNTCTSCSSSISQGLTPVPRSRAAHAGVLAQSVAICMVICGRGGIMKFPACRLEGYPLSQDSQDLSFPMVPGSRSRTEPDKEWSSGDGTTPSRGFLEGGVGCVGATAPLGFLGLGMDLDGGSPPRVQDGCFWGNCGKVSSDFGTSINSASNMSRCPTVQLGTRTEGAQLMGDPSGKETRTESLGRHFNTGPRRWLPTVVFGFQMILVSGDIPHALLADSSDHSFLWQPRRFRQQGALSEASFPHATFLLLLLHRTHTQINVPRRTFMGISPHTSLFY</sequence>
<proteinExistence type="predicted"/>
<organism evidence="2">
    <name type="scientific">Tetraodon nigroviridis</name>
    <name type="common">Spotted green pufferfish</name>
    <name type="synonym">Chelonodon nigroviridis</name>
    <dbReference type="NCBI Taxonomy" id="99883"/>
    <lineage>
        <taxon>Eukaryota</taxon>
        <taxon>Metazoa</taxon>
        <taxon>Chordata</taxon>
        <taxon>Craniata</taxon>
        <taxon>Vertebrata</taxon>
        <taxon>Euteleostomi</taxon>
        <taxon>Actinopterygii</taxon>
        <taxon>Neopterygii</taxon>
        <taxon>Teleostei</taxon>
        <taxon>Neoteleostei</taxon>
        <taxon>Acanthomorphata</taxon>
        <taxon>Eupercaria</taxon>
        <taxon>Tetraodontiformes</taxon>
        <taxon>Tetradontoidea</taxon>
        <taxon>Tetraodontidae</taxon>
        <taxon>Tetraodon</taxon>
    </lineage>
</organism>
<evidence type="ECO:0000256" key="1">
    <source>
        <dbReference type="SAM" id="MobiDB-lite"/>
    </source>
</evidence>
<accession>Q4RUM4</accession>
<name>Q4RUM4_TETNG</name>
<protein>
    <submittedName>
        <fullName evidence="2">(spotted green pufferfish) hypothetical protein</fullName>
    </submittedName>
</protein>
<dbReference type="AlphaFoldDB" id="Q4RUM4"/>
<feature type="compositionally biased region" description="Basic and acidic residues" evidence="1">
    <location>
        <begin position="87"/>
        <end position="96"/>
    </location>
</feature>
<evidence type="ECO:0000313" key="2">
    <source>
        <dbReference type="EMBL" id="CAG07908.1"/>
    </source>
</evidence>
<reference evidence="2" key="2">
    <citation type="submission" date="2004-02" db="EMBL/GenBank/DDBJ databases">
        <authorList>
            <consortium name="Genoscope"/>
            <consortium name="Whitehead Institute Centre for Genome Research"/>
        </authorList>
    </citation>
    <scope>NUCLEOTIDE SEQUENCE</scope>
</reference>
<gene>
    <name evidence="2" type="ORF">GSTENG00028737001</name>
</gene>
<dbReference type="EMBL" id="CAAE01014993">
    <property type="protein sequence ID" value="CAG07908.1"/>
    <property type="molecule type" value="Genomic_DNA"/>
</dbReference>
<feature type="region of interest" description="Disordered" evidence="1">
    <location>
        <begin position="76"/>
        <end position="105"/>
    </location>
</feature>
<reference evidence="2" key="1">
    <citation type="journal article" date="2004" name="Nature">
        <title>Genome duplication in the teleost fish Tetraodon nigroviridis reveals the early vertebrate proto-karyotype.</title>
        <authorList>
            <person name="Jaillon O."/>
            <person name="Aury J.-M."/>
            <person name="Brunet F."/>
            <person name="Petit J.-L."/>
            <person name="Stange-Thomann N."/>
            <person name="Mauceli E."/>
            <person name="Bouneau L."/>
            <person name="Fischer C."/>
            <person name="Ozouf-Costaz C."/>
            <person name="Bernot A."/>
            <person name="Nicaud S."/>
            <person name="Jaffe D."/>
            <person name="Fisher S."/>
            <person name="Lutfalla G."/>
            <person name="Dossat C."/>
            <person name="Segurens B."/>
            <person name="Dasilva C."/>
            <person name="Salanoubat M."/>
            <person name="Levy M."/>
            <person name="Boudet N."/>
            <person name="Castellano S."/>
            <person name="Anthouard V."/>
            <person name="Jubin C."/>
            <person name="Castelli V."/>
            <person name="Katinka M."/>
            <person name="Vacherie B."/>
            <person name="Biemont C."/>
            <person name="Skalli Z."/>
            <person name="Cattolico L."/>
            <person name="Poulain J."/>
            <person name="De Berardinis V."/>
            <person name="Cruaud C."/>
            <person name="Duprat S."/>
            <person name="Brottier P."/>
            <person name="Coutanceau J.-P."/>
            <person name="Gouzy J."/>
            <person name="Parra G."/>
            <person name="Lardier G."/>
            <person name="Chapple C."/>
            <person name="McKernan K.J."/>
            <person name="McEwan P."/>
            <person name="Bosak S."/>
            <person name="Kellis M."/>
            <person name="Volff J.-N."/>
            <person name="Guigo R."/>
            <person name="Zody M.C."/>
            <person name="Mesirov J."/>
            <person name="Lindblad-Toh K."/>
            <person name="Birren B."/>
            <person name="Nusbaum C."/>
            <person name="Kahn D."/>
            <person name="Robinson-Rechavi M."/>
            <person name="Laudet V."/>
            <person name="Schachter V."/>
            <person name="Quetier F."/>
            <person name="Saurin W."/>
            <person name="Scarpelli C."/>
            <person name="Wincker P."/>
            <person name="Lander E.S."/>
            <person name="Weissenbach J."/>
            <person name="Roest Crollius H."/>
        </authorList>
    </citation>
    <scope>NUCLEOTIDE SEQUENCE [LARGE SCALE GENOMIC DNA]</scope>
</reference>
<feature type="region of interest" description="Disordered" evidence="1">
    <location>
        <begin position="178"/>
        <end position="197"/>
    </location>
</feature>